<dbReference type="GO" id="GO:0005737">
    <property type="term" value="C:cytoplasm"/>
    <property type="evidence" value="ECO:0007669"/>
    <property type="project" value="TreeGrafter"/>
</dbReference>
<keyword evidence="5" id="KW-0539">Nucleus</keyword>
<proteinExistence type="inferred from homology"/>
<dbReference type="InterPro" id="IPR002464">
    <property type="entry name" value="DNA/RNA_helicase_DEAH_CS"/>
</dbReference>
<dbReference type="SUPFAM" id="SSF52540">
    <property type="entry name" value="P-loop containing nucleoside triphosphate hydrolases"/>
    <property type="match status" value="2"/>
</dbReference>
<evidence type="ECO:0000256" key="3">
    <source>
        <dbReference type="ARBA" id="ARBA00023125"/>
    </source>
</evidence>
<accession>A0A418ARL1</accession>
<evidence type="ECO:0000256" key="1">
    <source>
        <dbReference type="ARBA" id="ARBA00005446"/>
    </source>
</evidence>
<dbReference type="PROSITE" id="PS00690">
    <property type="entry name" value="DEAH_ATP_HELICASE"/>
    <property type="match status" value="1"/>
</dbReference>
<keyword evidence="2" id="KW-0378">Hydrolase</keyword>
<dbReference type="GO" id="GO:0005524">
    <property type="term" value="F:ATP binding"/>
    <property type="evidence" value="ECO:0007669"/>
    <property type="project" value="InterPro"/>
</dbReference>
<evidence type="ECO:0000256" key="2">
    <source>
        <dbReference type="ARBA" id="ARBA00022801"/>
    </source>
</evidence>
<comment type="similarity">
    <text evidence="1">Belongs to the helicase family. RecQ subfamily.</text>
</comment>
<protein>
    <recommendedName>
        <fullName evidence="6">Helicase ATP-binding domain-containing protein</fullName>
    </recommendedName>
</protein>
<name>A0A418ARL1_9STRA</name>
<dbReference type="GO" id="GO:0003677">
    <property type="term" value="F:DNA binding"/>
    <property type="evidence" value="ECO:0007669"/>
    <property type="project" value="UniProtKB-KW"/>
</dbReference>
<keyword evidence="4" id="KW-0413">Isomerase</keyword>
<dbReference type="InterPro" id="IPR014001">
    <property type="entry name" value="Helicase_ATP-bd"/>
</dbReference>
<dbReference type="EMBL" id="QUSY01000694">
    <property type="protein sequence ID" value="RHY27849.1"/>
    <property type="molecule type" value="Genomic_DNA"/>
</dbReference>
<dbReference type="Gene3D" id="1.20.1050.10">
    <property type="match status" value="1"/>
</dbReference>
<dbReference type="SUPFAM" id="SSF47616">
    <property type="entry name" value="GST C-terminal domain-like"/>
    <property type="match status" value="1"/>
</dbReference>
<dbReference type="Pfam" id="PF00043">
    <property type="entry name" value="GST_C"/>
    <property type="match status" value="1"/>
</dbReference>
<dbReference type="InterPro" id="IPR036282">
    <property type="entry name" value="Glutathione-S-Trfase_C_sf"/>
</dbReference>
<dbReference type="AlphaFoldDB" id="A0A418ARL1"/>
<dbReference type="GO" id="GO:0009378">
    <property type="term" value="F:four-way junction helicase activity"/>
    <property type="evidence" value="ECO:0007669"/>
    <property type="project" value="TreeGrafter"/>
</dbReference>
<sequence length="475" mass="52520">MVRHLAKWDAPAFPWSTLARKVLSALSPTSQAFRPCQEAAVNLALSGFSLFLQLPTGAGKSVCFQLPSLLQQRDLNKVTLVVSPLRSLLTDQKQHLTRLGLAHRAVFLSPGTVPTLDEPLSNDVALLYATPELLLQNSKAARLLTDLAAADRLARVVLDEAHCVLEWGNSFRPTYLEFARHCRHRLPHLPVTFVTATASPEIVSSTANLFGLDLAPLPDPHIPSSQANASTLVVLQHMLDRTNLRLQVFPKTKAVLAHMASLLKRGEPAIVYVLSQKDAESVATGLMAFGLQAQPYHAGRLRIPFKRLTPRFHTIGMSNPARKRAQQLWMSGKIRLKVGNVLLHQPNTIVRYFARAADRELELIGQNALEQAEIAHYMDVATTLRSSDPVNPVMYWEALDKALVSKVYLVGNRPTLADASMFWSLYGAFHQAKASLAPFVNLRRWFNQIQHTVGVCGFPDVDVVAIPVPTHVLLV</sequence>
<dbReference type="PROSITE" id="PS51192">
    <property type="entry name" value="HELICASE_ATP_BIND_1"/>
    <property type="match status" value="1"/>
</dbReference>
<dbReference type="GO" id="GO:0005634">
    <property type="term" value="C:nucleus"/>
    <property type="evidence" value="ECO:0007669"/>
    <property type="project" value="TreeGrafter"/>
</dbReference>
<dbReference type="GO" id="GO:0043138">
    <property type="term" value="F:3'-5' DNA helicase activity"/>
    <property type="evidence" value="ECO:0007669"/>
    <property type="project" value="TreeGrafter"/>
</dbReference>
<dbReference type="InterPro" id="IPR027417">
    <property type="entry name" value="P-loop_NTPase"/>
</dbReference>
<dbReference type="VEuPathDB" id="FungiDB:H310_08816"/>
<feature type="domain" description="Helicase ATP-binding" evidence="6">
    <location>
        <begin position="41"/>
        <end position="216"/>
    </location>
</feature>
<evidence type="ECO:0000256" key="5">
    <source>
        <dbReference type="ARBA" id="ARBA00023242"/>
    </source>
</evidence>
<comment type="caution">
    <text evidence="7">The sequence shown here is derived from an EMBL/GenBank/DDBJ whole genome shotgun (WGS) entry which is preliminary data.</text>
</comment>
<evidence type="ECO:0000313" key="8">
    <source>
        <dbReference type="Proteomes" id="UP000285060"/>
    </source>
</evidence>
<dbReference type="GO" id="GO:0016787">
    <property type="term" value="F:hydrolase activity"/>
    <property type="evidence" value="ECO:0007669"/>
    <property type="project" value="UniProtKB-KW"/>
</dbReference>
<dbReference type="GO" id="GO:0000724">
    <property type="term" value="P:double-strand break repair via homologous recombination"/>
    <property type="evidence" value="ECO:0007669"/>
    <property type="project" value="TreeGrafter"/>
</dbReference>
<dbReference type="PANTHER" id="PTHR13710">
    <property type="entry name" value="DNA HELICASE RECQ FAMILY MEMBER"/>
    <property type="match status" value="1"/>
</dbReference>
<dbReference type="InterPro" id="IPR011545">
    <property type="entry name" value="DEAD/DEAH_box_helicase_dom"/>
</dbReference>
<dbReference type="PANTHER" id="PTHR13710:SF153">
    <property type="entry name" value="RECQ-LIKE DNA HELICASE BLM"/>
    <property type="match status" value="1"/>
</dbReference>
<gene>
    <name evidence="7" type="ORF">DYB32_006489</name>
</gene>
<evidence type="ECO:0000259" key="6">
    <source>
        <dbReference type="PROSITE" id="PS51192"/>
    </source>
</evidence>
<reference evidence="7 8" key="1">
    <citation type="submission" date="2018-08" db="EMBL/GenBank/DDBJ databases">
        <title>Aphanomyces genome sequencing and annotation.</title>
        <authorList>
            <person name="Minardi D."/>
            <person name="Oidtmann B."/>
            <person name="Van Der Giezen M."/>
            <person name="Studholme D.J."/>
        </authorList>
    </citation>
    <scope>NUCLEOTIDE SEQUENCE [LARGE SCALE GENOMIC DNA]</scope>
    <source>
        <strain evidence="7 8">NJM0002</strain>
    </source>
</reference>
<dbReference type="Proteomes" id="UP000285060">
    <property type="component" value="Unassembled WGS sequence"/>
</dbReference>
<evidence type="ECO:0000256" key="4">
    <source>
        <dbReference type="ARBA" id="ARBA00023235"/>
    </source>
</evidence>
<dbReference type="SMART" id="SM00487">
    <property type="entry name" value="DEXDc"/>
    <property type="match status" value="1"/>
</dbReference>
<dbReference type="GO" id="GO:0005694">
    <property type="term" value="C:chromosome"/>
    <property type="evidence" value="ECO:0007669"/>
    <property type="project" value="TreeGrafter"/>
</dbReference>
<organism evidence="7 8">
    <name type="scientific">Aphanomyces invadans</name>
    <dbReference type="NCBI Taxonomy" id="157072"/>
    <lineage>
        <taxon>Eukaryota</taxon>
        <taxon>Sar</taxon>
        <taxon>Stramenopiles</taxon>
        <taxon>Oomycota</taxon>
        <taxon>Saprolegniomycetes</taxon>
        <taxon>Saprolegniales</taxon>
        <taxon>Verrucalvaceae</taxon>
        <taxon>Aphanomyces</taxon>
    </lineage>
</organism>
<dbReference type="InterPro" id="IPR004046">
    <property type="entry name" value="GST_C"/>
</dbReference>
<dbReference type="CDD" id="cd17920">
    <property type="entry name" value="DEXHc_RecQ"/>
    <property type="match status" value="1"/>
</dbReference>
<dbReference type="Pfam" id="PF00270">
    <property type="entry name" value="DEAD"/>
    <property type="match status" value="1"/>
</dbReference>
<keyword evidence="8" id="KW-1185">Reference proteome</keyword>
<evidence type="ECO:0000313" key="7">
    <source>
        <dbReference type="EMBL" id="RHY27849.1"/>
    </source>
</evidence>
<dbReference type="Gene3D" id="3.40.50.300">
    <property type="entry name" value="P-loop containing nucleotide triphosphate hydrolases"/>
    <property type="match status" value="2"/>
</dbReference>
<keyword evidence="3" id="KW-0238">DNA-binding</keyword>